<proteinExistence type="predicted"/>
<feature type="domain" description="HTH lacI-type" evidence="4">
    <location>
        <begin position="28"/>
        <end position="82"/>
    </location>
</feature>
<dbReference type="InterPro" id="IPR000843">
    <property type="entry name" value="HTH_LacI"/>
</dbReference>
<accession>A0ABQ3GAR0</accession>
<dbReference type="SUPFAM" id="SSF53822">
    <property type="entry name" value="Periplasmic binding protein-like I"/>
    <property type="match status" value="1"/>
</dbReference>
<evidence type="ECO:0000259" key="4">
    <source>
        <dbReference type="PROSITE" id="PS50932"/>
    </source>
</evidence>
<dbReference type="CDD" id="cd01392">
    <property type="entry name" value="HTH_LacI"/>
    <property type="match status" value="1"/>
</dbReference>
<dbReference type="PROSITE" id="PS00356">
    <property type="entry name" value="HTH_LACI_1"/>
    <property type="match status" value="1"/>
</dbReference>
<dbReference type="PANTHER" id="PTHR30146:SF153">
    <property type="entry name" value="LACTOSE OPERON REPRESSOR"/>
    <property type="match status" value="1"/>
</dbReference>
<keyword evidence="6" id="KW-1185">Reference proteome</keyword>
<comment type="caution">
    <text evidence="5">The sequence shown here is derived from an EMBL/GenBank/DDBJ whole genome shotgun (WGS) entry which is preliminary data.</text>
</comment>
<evidence type="ECO:0000313" key="5">
    <source>
        <dbReference type="EMBL" id="GHC99175.1"/>
    </source>
</evidence>
<dbReference type="InterPro" id="IPR010982">
    <property type="entry name" value="Lambda_DNA-bd_dom_sf"/>
</dbReference>
<keyword evidence="3" id="KW-0804">Transcription</keyword>
<evidence type="ECO:0000256" key="1">
    <source>
        <dbReference type="ARBA" id="ARBA00023015"/>
    </source>
</evidence>
<dbReference type="Pfam" id="PF00356">
    <property type="entry name" value="LacI"/>
    <property type="match status" value="1"/>
</dbReference>
<dbReference type="Pfam" id="PF13377">
    <property type="entry name" value="Peripla_BP_3"/>
    <property type="match status" value="1"/>
</dbReference>
<dbReference type="InterPro" id="IPR046335">
    <property type="entry name" value="LacI/GalR-like_sensor"/>
</dbReference>
<reference evidence="6" key="1">
    <citation type="journal article" date="2019" name="Int. J. Syst. Evol. Microbiol.">
        <title>The Global Catalogue of Microorganisms (GCM) 10K type strain sequencing project: providing services to taxonomists for standard genome sequencing and annotation.</title>
        <authorList>
            <consortium name="The Broad Institute Genomics Platform"/>
            <consortium name="The Broad Institute Genome Sequencing Center for Infectious Disease"/>
            <person name="Wu L."/>
            <person name="Ma J."/>
        </authorList>
    </citation>
    <scope>NUCLEOTIDE SEQUENCE [LARGE SCALE GENOMIC DNA]</scope>
    <source>
        <strain evidence="6">KCTC 19466</strain>
    </source>
</reference>
<dbReference type="InterPro" id="IPR028082">
    <property type="entry name" value="Peripla_BP_I"/>
</dbReference>
<dbReference type="SMART" id="SM00354">
    <property type="entry name" value="HTH_LACI"/>
    <property type="match status" value="1"/>
</dbReference>
<sequence>MSHVKCIAGQVFVGPIGGAEEEEGSVTVRLQDVAAAAGVSTATASKALNGRGDVSETVRRKITKVAEEMSYAPRPRSRPGSSHPRLTMVFDHFSSPYAVAILNGAIHAAKRAGVDLVTTCIEGESVGHDVMSMAWLRDLVKDGVAGLIVVTTSLDDATVRWCRRNALPLIAVDPASPNREHVVSIGSTNWQGGKQATDHLIGLGHRRIGMACGPGDSVPAGERLQGFRSAMQLAGLAVDESLVAGDGFTPEVGRVAALRMLHSEDPPTAIFAVSDDVALGVLRAAEELGIGVPGRLSVIGFDDTSAASWMSPPLTTVRQPLGSMGQVAVERVLALAGDSERFAHPFQLETRLVVRESTAAPA</sequence>
<keyword evidence="1" id="KW-0805">Transcription regulation</keyword>
<evidence type="ECO:0000256" key="3">
    <source>
        <dbReference type="ARBA" id="ARBA00023163"/>
    </source>
</evidence>
<keyword evidence="2" id="KW-0238">DNA-binding</keyword>
<dbReference type="PROSITE" id="PS50932">
    <property type="entry name" value="HTH_LACI_2"/>
    <property type="match status" value="1"/>
</dbReference>
<organism evidence="5 6">
    <name type="scientific">Zhihengliuella salsuginis</name>
    <dbReference type="NCBI Taxonomy" id="578222"/>
    <lineage>
        <taxon>Bacteria</taxon>
        <taxon>Bacillati</taxon>
        <taxon>Actinomycetota</taxon>
        <taxon>Actinomycetes</taxon>
        <taxon>Micrococcales</taxon>
        <taxon>Micrococcaceae</taxon>
        <taxon>Zhihengliuella</taxon>
    </lineage>
</organism>
<evidence type="ECO:0000256" key="2">
    <source>
        <dbReference type="ARBA" id="ARBA00023125"/>
    </source>
</evidence>
<protein>
    <submittedName>
        <fullName evidence="5">Transcriptional regulator</fullName>
    </submittedName>
</protein>
<dbReference type="SUPFAM" id="SSF47413">
    <property type="entry name" value="lambda repressor-like DNA-binding domains"/>
    <property type="match status" value="1"/>
</dbReference>
<dbReference type="Gene3D" id="3.40.50.2300">
    <property type="match status" value="2"/>
</dbReference>
<name>A0ABQ3GAR0_9MICC</name>
<gene>
    <name evidence="5" type="ORF">GCM10008096_01050</name>
</gene>
<dbReference type="Gene3D" id="1.10.260.40">
    <property type="entry name" value="lambda repressor-like DNA-binding domains"/>
    <property type="match status" value="1"/>
</dbReference>
<evidence type="ECO:0000313" key="6">
    <source>
        <dbReference type="Proteomes" id="UP000642819"/>
    </source>
</evidence>
<dbReference type="PANTHER" id="PTHR30146">
    <property type="entry name" value="LACI-RELATED TRANSCRIPTIONAL REPRESSOR"/>
    <property type="match status" value="1"/>
</dbReference>
<dbReference type="EMBL" id="BMXK01000001">
    <property type="protein sequence ID" value="GHC99175.1"/>
    <property type="molecule type" value="Genomic_DNA"/>
</dbReference>
<dbReference type="Proteomes" id="UP000642819">
    <property type="component" value="Unassembled WGS sequence"/>
</dbReference>